<sequence>MKLQPVLGKEPKVLEPTIKTRRKKNSFFRNLMKYKVLYLMLSPGVIFLLINNYLPMFGVIIAFKNVNYRDGILHSPWSGFENFRYLFSTSDAWEITRNTLAYNSVFILLNLLIGVGIAILLNEVKNKYASKIFQSVMLLPYFLSMIVISYLVLAFLGRDSGFINATVFPALGIEPLDWYSEPKFWPYILPLVNTWKNIGYYVVIYLAAVVGIDEEYYEAAVLDGANKWKQIKHITIPFLYPLMIIMTLMQIGKIFSADFGLFYQVPMESGALFPVTNVLDTYVYRTFLVGGDMGMSSAAGLYQAVVGFGLVLISNSIVRKINSDNALF</sequence>
<dbReference type="Pfam" id="PF00528">
    <property type="entry name" value="BPD_transp_1"/>
    <property type="match status" value="1"/>
</dbReference>
<evidence type="ECO:0000256" key="5">
    <source>
        <dbReference type="ARBA" id="ARBA00022989"/>
    </source>
</evidence>
<keyword evidence="5 7" id="KW-1133">Transmembrane helix</keyword>
<comment type="subcellular location">
    <subcellularLocation>
        <location evidence="1 7">Cell membrane</location>
        <topology evidence="1 7">Multi-pass membrane protein</topology>
    </subcellularLocation>
</comment>
<dbReference type="EMBL" id="LVJI01000024">
    <property type="protein sequence ID" value="OAB43855.1"/>
    <property type="molecule type" value="Genomic_DNA"/>
</dbReference>
<gene>
    <name evidence="9" type="ORF">PBAT_16650</name>
</gene>
<name>A0A168LUJ9_9BACL</name>
<keyword evidence="4 7" id="KW-0812">Transmembrane</keyword>
<evidence type="ECO:0000256" key="4">
    <source>
        <dbReference type="ARBA" id="ARBA00022692"/>
    </source>
</evidence>
<dbReference type="InterPro" id="IPR035906">
    <property type="entry name" value="MetI-like_sf"/>
</dbReference>
<dbReference type="Proteomes" id="UP000077355">
    <property type="component" value="Unassembled WGS sequence"/>
</dbReference>
<evidence type="ECO:0000256" key="1">
    <source>
        <dbReference type="ARBA" id="ARBA00004651"/>
    </source>
</evidence>
<dbReference type="PROSITE" id="PS50928">
    <property type="entry name" value="ABC_TM1"/>
    <property type="match status" value="1"/>
</dbReference>
<dbReference type="AlphaFoldDB" id="A0A168LUJ9"/>
<dbReference type="GO" id="GO:0005886">
    <property type="term" value="C:plasma membrane"/>
    <property type="evidence" value="ECO:0007669"/>
    <property type="project" value="UniProtKB-SubCell"/>
</dbReference>
<dbReference type="InterPro" id="IPR000515">
    <property type="entry name" value="MetI-like"/>
</dbReference>
<keyword evidence="6 7" id="KW-0472">Membrane</keyword>
<evidence type="ECO:0000256" key="2">
    <source>
        <dbReference type="ARBA" id="ARBA00022448"/>
    </source>
</evidence>
<feature type="transmembrane region" description="Helical" evidence="7">
    <location>
        <begin position="300"/>
        <end position="318"/>
    </location>
</feature>
<dbReference type="GO" id="GO:0055085">
    <property type="term" value="P:transmembrane transport"/>
    <property type="evidence" value="ECO:0007669"/>
    <property type="project" value="InterPro"/>
</dbReference>
<protein>
    <submittedName>
        <fullName evidence="9">Sugar ABC transporter permease</fullName>
    </submittedName>
</protein>
<evidence type="ECO:0000313" key="10">
    <source>
        <dbReference type="Proteomes" id="UP000077355"/>
    </source>
</evidence>
<reference evidence="9 10" key="1">
    <citation type="submission" date="2016-03" db="EMBL/GenBank/DDBJ databases">
        <title>Draft genome sequence of Paenibacillus antarcticus CECT 5836.</title>
        <authorList>
            <person name="Shin S.-K."/>
            <person name="Yi H."/>
        </authorList>
    </citation>
    <scope>NUCLEOTIDE SEQUENCE [LARGE SCALE GENOMIC DNA]</scope>
    <source>
        <strain evidence="9 10">CECT 5836</strain>
    </source>
</reference>
<keyword evidence="10" id="KW-1185">Reference proteome</keyword>
<accession>A0A168LUJ9</accession>
<evidence type="ECO:0000313" key="9">
    <source>
        <dbReference type="EMBL" id="OAB43855.1"/>
    </source>
</evidence>
<organism evidence="9 10">
    <name type="scientific">Paenibacillus antarcticus</name>
    <dbReference type="NCBI Taxonomy" id="253703"/>
    <lineage>
        <taxon>Bacteria</taxon>
        <taxon>Bacillati</taxon>
        <taxon>Bacillota</taxon>
        <taxon>Bacilli</taxon>
        <taxon>Bacillales</taxon>
        <taxon>Paenibacillaceae</taxon>
        <taxon>Paenibacillus</taxon>
    </lineage>
</organism>
<dbReference type="Gene3D" id="1.10.3720.10">
    <property type="entry name" value="MetI-like"/>
    <property type="match status" value="1"/>
</dbReference>
<feature type="domain" description="ABC transmembrane type-1" evidence="8">
    <location>
        <begin position="96"/>
        <end position="314"/>
    </location>
</feature>
<dbReference type="PANTHER" id="PTHR43227:SF11">
    <property type="entry name" value="BLL4140 PROTEIN"/>
    <property type="match status" value="1"/>
</dbReference>
<feature type="transmembrane region" description="Helical" evidence="7">
    <location>
        <begin position="133"/>
        <end position="156"/>
    </location>
</feature>
<keyword evidence="3" id="KW-1003">Cell membrane</keyword>
<dbReference type="InterPro" id="IPR050809">
    <property type="entry name" value="UgpAE/MalFG_permease"/>
</dbReference>
<feature type="transmembrane region" description="Helical" evidence="7">
    <location>
        <begin position="238"/>
        <end position="263"/>
    </location>
</feature>
<dbReference type="CDD" id="cd06261">
    <property type="entry name" value="TM_PBP2"/>
    <property type="match status" value="1"/>
</dbReference>
<comment type="caution">
    <text evidence="9">The sequence shown here is derived from an EMBL/GenBank/DDBJ whole genome shotgun (WGS) entry which is preliminary data.</text>
</comment>
<feature type="transmembrane region" description="Helical" evidence="7">
    <location>
        <begin position="36"/>
        <end position="63"/>
    </location>
</feature>
<evidence type="ECO:0000256" key="7">
    <source>
        <dbReference type="RuleBase" id="RU363032"/>
    </source>
</evidence>
<evidence type="ECO:0000256" key="3">
    <source>
        <dbReference type="ARBA" id="ARBA00022475"/>
    </source>
</evidence>
<evidence type="ECO:0000256" key="6">
    <source>
        <dbReference type="ARBA" id="ARBA00023136"/>
    </source>
</evidence>
<dbReference type="RefSeq" id="WP_068651025.1">
    <property type="nucleotide sequence ID" value="NZ_CP043611.1"/>
</dbReference>
<evidence type="ECO:0000259" key="8">
    <source>
        <dbReference type="PROSITE" id="PS50928"/>
    </source>
</evidence>
<dbReference type="PANTHER" id="PTHR43227">
    <property type="entry name" value="BLL4140 PROTEIN"/>
    <property type="match status" value="1"/>
</dbReference>
<proteinExistence type="inferred from homology"/>
<dbReference type="SUPFAM" id="SSF161098">
    <property type="entry name" value="MetI-like"/>
    <property type="match status" value="1"/>
</dbReference>
<feature type="transmembrane region" description="Helical" evidence="7">
    <location>
        <begin position="198"/>
        <end position="217"/>
    </location>
</feature>
<comment type="similarity">
    <text evidence="7">Belongs to the binding-protein-dependent transport system permease family.</text>
</comment>
<keyword evidence="2 7" id="KW-0813">Transport</keyword>
<feature type="transmembrane region" description="Helical" evidence="7">
    <location>
        <begin position="100"/>
        <end position="121"/>
    </location>
</feature>